<dbReference type="Proteomes" id="UP000729402">
    <property type="component" value="Unassembled WGS sequence"/>
</dbReference>
<dbReference type="EMBL" id="JAAALK010000285">
    <property type="protein sequence ID" value="KAG8065530.1"/>
    <property type="molecule type" value="Genomic_DNA"/>
</dbReference>
<dbReference type="AlphaFoldDB" id="A0A8J5SR32"/>
<accession>A0A8J5SR32</accession>
<organism evidence="2 3">
    <name type="scientific">Zizania palustris</name>
    <name type="common">Northern wild rice</name>
    <dbReference type="NCBI Taxonomy" id="103762"/>
    <lineage>
        <taxon>Eukaryota</taxon>
        <taxon>Viridiplantae</taxon>
        <taxon>Streptophyta</taxon>
        <taxon>Embryophyta</taxon>
        <taxon>Tracheophyta</taxon>
        <taxon>Spermatophyta</taxon>
        <taxon>Magnoliopsida</taxon>
        <taxon>Liliopsida</taxon>
        <taxon>Poales</taxon>
        <taxon>Poaceae</taxon>
        <taxon>BOP clade</taxon>
        <taxon>Oryzoideae</taxon>
        <taxon>Oryzeae</taxon>
        <taxon>Zizaniinae</taxon>
        <taxon>Zizania</taxon>
    </lineage>
</organism>
<feature type="compositionally biased region" description="Basic and acidic residues" evidence="1">
    <location>
        <begin position="1"/>
        <end position="16"/>
    </location>
</feature>
<evidence type="ECO:0000313" key="2">
    <source>
        <dbReference type="EMBL" id="KAG8065530.1"/>
    </source>
</evidence>
<feature type="region of interest" description="Disordered" evidence="1">
    <location>
        <begin position="1"/>
        <end position="90"/>
    </location>
</feature>
<reference evidence="2" key="2">
    <citation type="submission" date="2021-02" db="EMBL/GenBank/DDBJ databases">
        <authorList>
            <person name="Kimball J.A."/>
            <person name="Haas M.W."/>
            <person name="Macchietto M."/>
            <person name="Kono T."/>
            <person name="Duquette J."/>
            <person name="Shao M."/>
        </authorList>
    </citation>
    <scope>NUCLEOTIDE SEQUENCE</scope>
    <source>
        <tissue evidence="2">Fresh leaf tissue</tissue>
    </source>
</reference>
<comment type="caution">
    <text evidence="2">The sequence shown here is derived from an EMBL/GenBank/DDBJ whole genome shotgun (WGS) entry which is preliminary data.</text>
</comment>
<evidence type="ECO:0000313" key="3">
    <source>
        <dbReference type="Proteomes" id="UP000729402"/>
    </source>
</evidence>
<evidence type="ECO:0000256" key="1">
    <source>
        <dbReference type="SAM" id="MobiDB-lite"/>
    </source>
</evidence>
<gene>
    <name evidence="2" type="ORF">GUJ93_ZPchr0004g39194</name>
</gene>
<keyword evidence="3" id="KW-1185">Reference proteome</keyword>
<protein>
    <submittedName>
        <fullName evidence="2">Uncharacterized protein</fullName>
    </submittedName>
</protein>
<proteinExistence type="predicted"/>
<reference evidence="2" key="1">
    <citation type="journal article" date="2021" name="bioRxiv">
        <title>Whole Genome Assembly and Annotation of Northern Wild Rice, Zizania palustris L., Supports a Whole Genome Duplication in the Zizania Genus.</title>
        <authorList>
            <person name="Haas M."/>
            <person name="Kono T."/>
            <person name="Macchietto M."/>
            <person name="Millas R."/>
            <person name="McGilp L."/>
            <person name="Shao M."/>
            <person name="Duquette J."/>
            <person name="Hirsch C.N."/>
            <person name="Kimball J."/>
        </authorList>
    </citation>
    <scope>NUCLEOTIDE SEQUENCE</scope>
    <source>
        <tissue evidence="2">Fresh leaf tissue</tissue>
    </source>
</reference>
<sequence length="90" mass="9549">MSLEEHVGNLDSEITKLKGRQVPHPGPLIHKTARKSARPTPKNSLLRSRPEQLETNMRVILAPSLGAGPSGTTNTRGGGGNVDDSSEANI</sequence>
<name>A0A8J5SR32_ZIZPA</name>